<feature type="transmembrane region" description="Helical" evidence="1">
    <location>
        <begin position="37"/>
        <end position="57"/>
    </location>
</feature>
<dbReference type="AlphaFoldDB" id="A0A2M9X8U6"/>
<accession>A0A2M9X8U6</accession>
<name>A0A2M9X8U6_9LEPT</name>
<sequence>MKIPSWLLIPLIAVGYLVILGFYFYSINCFGFDFNDFSKLITNLTGYSVLIVGYYYYQNKKEIDNENRTKDLHDKALRHTIENFSEYEKAINSILGKSFKNEKELINLRHSIICTWDTIEALLNKEDIKLEDGKIKLIIQLHSFIEKSDTIMRAKPSKLTKSELNVLIEVYFDKLRAAKKALF</sequence>
<reference evidence="2 3" key="1">
    <citation type="submission" date="2017-07" db="EMBL/GenBank/DDBJ databases">
        <title>Leptospira spp. isolated from tropical soils.</title>
        <authorList>
            <person name="Thibeaux R."/>
            <person name="Iraola G."/>
            <person name="Ferres I."/>
            <person name="Bierque E."/>
            <person name="Girault D."/>
            <person name="Soupe-Gilbert M.-E."/>
            <person name="Picardeau M."/>
            <person name="Goarant C."/>
        </authorList>
    </citation>
    <scope>NUCLEOTIDE SEQUENCE [LARGE SCALE GENOMIC DNA]</scope>
    <source>
        <strain evidence="2 3">MCA1-C-A1</strain>
    </source>
</reference>
<protein>
    <submittedName>
        <fullName evidence="2">Uncharacterized protein</fullName>
    </submittedName>
</protein>
<gene>
    <name evidence="2" type="ORF">CH357_18530</name>
</gene>
<evidence type="ECO:0000256" key="1">
    <source>
        <dbReference type="SAM" id="Phobius"/>
    </source>
</evidence>
<feature type="transmembrane region" description="Helical" evidence="1">
    <location>
        <begin position="6"/>
        <end position="25"/>
    </location>
</feature>
<comment type="caution">
    <text evidence="2">The sequence shown here is derived from an EMBL/GenBank/DDBJ whole genome shotgun (WGS) entry which is preliminary data.</text>
</comment>
<keyword evidence="1" id="KW-0472">Membrane</keyword>
<keyword evidence="3" id="KW-1185">Reference proteome</keyword>
<keyword evidence="1" id="KW-1133">Transmembrane helix</keyword>
<dbReference type="EMBL" id="NPDN01000013">
    <property type="protein sequence ID" value="PJZ23972.1"/>
    <property type="molecule type" value="Genomic_DNA"/>
</dbReference>
<dbReference type="Proteomes" id="UP000232196">
    <property type="component" value="Unassembled WGS sequence"/>
</dbReference>
<dbReference type="RefSeq" id="WP_100708257.1">
    <property type="nucleotide sequence ID" value="NZ_NPDL01000001.1"/>
</dbReference>
<proteinExistence type="predicted"/>
<organism evidence="2 3">
    <name type="scientific">Leptospira hartskeerlii</name>
    <dbReference type="NCBI Taxonomy" id="2023177"/>
    <lineage>
        <taxon>Bacteria</taxon>
        <taxon>Pseudomonadati</taxon>
        <taxon>Spirochaetota</taxon>
        <taxon>Spirochaetia</taxon>
        <taxon>Leptospirales</taxon>
        <taxon>Leptospiraceae</taxon>
        <taxon>Leptospira</taxon>
    </lineage>
</organism>
<evidence type="ECO:0000313" key="3">
    <source>
        <dbReference type="Proteomes" id="UP000232196"/>
    </source>
</evidence>
<evidence type="ECO:0000313" key="2">
    <source>
        <dbReference type="EMBL" id="PJZ23972.1"/>
    </source>
</evidence>
<keyword evidence="1" id="KW-0812">Transmembrane</keyword>